<dbReference type="Gene3D" id="1.25.40.10">
    <property type="entry name" value="Tetratricopeptide repeat domain"/>
    <property type="match status" value="2"/>
</dbReference>
<protein>
    <submittedName>
        <fullName evidence="3">Tetratricopeptide repeat protein</fullName>
    </submittedName>
</protein>
<dbReference type="PANTHER" id="PTHR44943:SF8">
    <property type="entry name" value="TPR REPEAT-CONTAINING PROTEIN MJ0263"/>
    <property type="match status" value="1"/>
</dbReference>
<keyword evidence="4" id="KW-1185">Reference proteome</keyword>
<evidence type="ECO:0000256" key="1">
    <source>
        <dbReference type="ARBA" id="ARBA00022737"/>
    </source>
</evidence>
<evidence type="ECO:0000313" key="3">
    <source>
        <dbReference type="EMBL" id="MBF2735935.1"/>
    </source>
</evidence>
<organism evidence="3 4">
    <name type="scientific">Candidatus Amphirhobacter heronislandensis</name>
    <dbReference type="NCBI Taxonomy" id="1732024"/>
    <lineage>
        <taxon>Bacteria</taxon>
        <taxon>Pseudomonadati</taxon>
        <taxon>Pseudomonadota</taxon>
        <taxon>Gammaproteobacteria</taxon>
        <taxon>Candidatus Tethybacterales</taxon>
        <taxon>Candidatus Tethybacteraceae</taxon>
        <taxon>Candidatus Amphirhobacter</taxon>
    </lineage>
</organism>
<dbReference type="Proteomes" id="UP000604381">
    <property type="component" value="Unassembled WGS sequence"/>
</dbReference>
<accession>A0A930UDK5</accession>
<dbReference type="PANTHER" id="PTHR44943">
    <property type="entry name" value="CELLULOSE SYNTHASE OPERON PROTEIN C"/>
    <property type="match status" value="1"/>
</dbReference>
<dbReference type="Pfam" id="PF13181">
    <property type="entry name" value="TPR_8"/>
    <property type="match status" value="1"/>
</dbReference>
<keyword evidence="1" id="KW-0677">Repeat</keyword>
<dbReference type="EMBL" id="JADHEI010000057">
    <property type="protein sequence ID" value="MBF2735935.1"/>
    <property type="molecule type" value="Genomic_DNA"/>
</dbReference>
<dbReference type="Pfam" id="PF13432">
    <property type="entry name" value="TPR_16"/>
    <property type="match status" value="1"/>
</dbReference>
<keyword evidence="2" id="KW-0802">TPR repeat</keyword>
<evidence type="ECO:0000256" key="2">
    <source>
        <dbReference type="ARBA" id="ARBA00022803"/>
    </source>
</evidence>
<dbReference type="InterPro" id="IPR019734">
    <property type="entry name" value="TPR_rpt"/>
</dbReference>
<sequence length="383" mass="44388">MDDLDHLSDEEEIMFYRAYYASKAGLIDEAESIYRELIEIDPDFGWYYNALGYLLVENRYSRLDEAEILLEIALDLEPGQPAIIHSYGRLLQERGDYEGARIEFEQAKEMLDEQDIDYFDPDYEHLVEIIGSYAEILLFTGRDYELEQFVRDFEDGNPMMASLIRMTEGLYKNEASEELEALIEMMATIDDDSLFPPSFQALILYRKGDSRGARRELAKAEELINDNTLFLELKAYMVALMEVGETGGAENALRFLIDREPDNPWYYSALGYVLADSGRKTEEAVELVEKALELEPDRPEIFHSYAWALHNDGRSAEGSSMAEKALNHRLQMDEYTKVQALVNYGEILWSMWRQEEAIDTWNKARAIDSNHVRVLEIIDQYDL</sequence>
<gene>
    <name evidence="3" type="ORF">ISN26_07730</name>
</gene>
<dbReference type="InterPro" id="IPR051685">
    <property type="entry name" value="Ycf3/AcsC/BcsC/TPR_MFPF"/>
</dbReference>
<reference evidence="3" key="1">
    <citation type="submission" date="2020-10" db="EMBL/GenBank/DDBJ databases">
        <title>An improved Amphimedon queenslandica hologenome assembly reveals how three proteobacterial symbionts can extend the metabolic phenotypic of their marine sponge host.</title>
        <authorList>
            <person name="Degnan B."/>
            <person name="Degnan S."/>
            <person name="Xiang X."/>
        </authorList>
    </citation>
    <scope>NUCLEOTIDE SEQUENCE</scope>
    <source>
        <strain evidence="3">AqS2</strain>
    </source>
</reference>
<dbReference type="SUPFAM" id="SSF48452">
    <property type="entry name" value="TPR-like"/>
    <property type="match status" value="2"/>
</dbReference>
<name>A0A930UDK5_9GAMM</name>
<dbReference type="SMART" id="SM00028">
    <property type="entry name" value="TPR"/>
    <property type="match status" value="4"/>
</dbReference>
<proteinExistence type="predicted"/>
<evidence type="ECO:0000313" key="4">
    <source>
        <dbReference type="Proteomes" id="UP000604381"/>
    </source>
</evidence>
<dbReference type="AlphaFoldDB" id="A0A930UDK5"/>
<comment type="caution">
    <text evidence="3">The sequence shown here is derived from an EMBL/GenBank/DDBJ whole genome shotgun (WGS) entry which is preliminary data.</text>
</comment>
<dbReference type="InterPro" id="IPR011990">
    <property type="entry name" value="TPR-like_helical_dom_sf"/>
</dbReference>